<gene>
    <name evidence="1" type="ORF">J07HQW1_01335</name>
</gene>
<protein>
    <submittedName>
        <fullName evidence="1">Uncharacterized protein</fullName>
    </submittedName>
</protein>
<dbReference type="HOGENOM" id="CLU_2204066_0_0_2"/>
<proteinExistence type="predicted"/>
<evidence type="ECO:0000313" key="1">
    <source>
        <dbReference type="EMBL" id="ERG91301.1"/>
    </source>
</evidence>
<reference evidence="1 2" key="1">
    <citation type="journal article" date="2013" name="PLoS ONE">
        <title>Assembly-driven community genomics of a hypersaline microbial ecosystem.</title>
        <authorList>
            <person name="Podell S."/>
            <person name="Ugalde J.A."/>
            <person name="Narasingarao P."/>
            <person name="Banfield J.F."/>
            <person name="Heidelberg K.B."/>
            <person name="Allen E.E."/>
        </authorList>
    </citation>
    <scope>NUCLEOTIDE SEQUENCE [LARGE SCALE GENOMIC DNA]</scope>
    <source>
        <strain evidence="2">J07HQW1</strain>
    </source>
</reference>
<dbReference type="Proteomes" id="UP000030649">
    <property type="component" value="Unassembled WGS sequence"/>
</dbReference>
<dbReference type="EMBL" id="KE356560">
    <property type="protein sequence ID" value="ERG91301.1"/>
    <property type="molecule type" value="Genomic_DNA"/>
</dbReference>
<name>U1PGP5_9EURY</name>
<sequence length="107" mass="11125">MRRTPTQRAVAAVLVAGATGAGVASPMGDMRDRVASLSGGGYSRTRNVVRMSKYMGTTGTAHARCTSRICRVRIQGFIQLSSVTPLTAARVPPVSGTIGTTESPGRC</sequence>
<evidence type="ECO:0000313" key="2">
    <source>
        <dbReference type="Proteomes" id="UP000030649"/>
    </source>
</evidence>
<organism evidence="1 2">
    <name type="scientific">Haloquadratum walsbyi J07HQW1</name>
    <dbReference type="NCBI Taxonomy" id="1238424"/>
    <lineage>
        <taxon>Archaea</taxon>
        <taxon>Methanobacteriati</taxon>
        <taxon>Methanobacteriota</taxon>
        <taxon>Stenosarchaea group</taxon>
        <taxon>Halobacteria</taxon>
        <taxon>Halobacteriales</taxon>
        <taxon>Haloferacaceae</taxon>
        <taxon>Haloquadratum</taxon>
    </lineage>
</organism>
<accession>U1PGP5</accession>
<dbReference type="AlphaFoldDB" id="U1PGP5"/>